<evidence type="ECO:0000313" key="2">
    <source>
        <dbReference type="EMBL" id="RGT53699.1"/>
    </source>
</evidence>
<protein>
    <submittedName>
        <fullName evidence="2">Uncharacterized protein</fullName>
    </submittedName>
</protein>
<organism evidence="2 3">
    <name type="scientific">Solobacterium moorei</name>
    <dbReference type="NCBI Taxonomy" id="102148"/>
    <lineage>
        <taxon>Bacteria</taxon>
        <taxon>Bacillati</taxon>
        <taxon>Bacillota</taxon>
        <taxon>Erysipelotrichia</taxon>
        <taxon>Erysipelotrichales</taxon>
        <taxon>Erysipelotrichaceae</taxon>
        <taxon>Solobacterium</taxon>
    </lineage>
</organism>
<comment type="caution">
    <text evidence="2">The sequence shown here is derived from an EMBL/GenBank/DDBJ whole genome shotgun (WGS) entry which is preliminary data.</text>
</comment>
<keyword evidence="1" id="KW-0812">Transmembrane</keyword>
<keyword evidence="1" id="KW-1133">Transmembrane helix</keyword>
<sequence length="63" mass="7468">MKRMHKMTKCGIILGAIEVIIDRYFYHFPTWFAIILFVIAWILILSGIIINQKKETINHIHVD</sequence>
<accession>A0A412PAQ4</accession>
<gene>
    <name evidence="2" type="ORF">DWX20_09690</name>
</gene>
<evidence type="ECO:0000313" key="3">
    <source>
        <dbReference type="Proteomes" id="UP000284731"/>
    </source>
</evidence>
<name>A0A412PAQ4_9FIRM</name>
<proteinExistence type="predicted"/>
<keyword evidence="1" id="KW-0472">Membrane</keyword>
<reference evidence="2 3" key="1">
    <citation type="submission" date="2018-08" db="EMBL/GenBank/DDBJ databases">
        <title>A genome reference for cultivated species of the human gut microbiota.</title>
        <authorList>
            <person name="Zou Y."/>
            <person name="Xue W."/>
            <person name="Luo G."/>
        </authorList>
    </citation>
    <scope>NUCLEOTIDE SEQUENCE [LARGE SCALE GENOMIC DNA]</scope>
    <source>
        <strain evidence="2 3">AF18-46</strain>
    </source>
</reference>
<dbReference type="Proteomes" id="UP000284731">
    <property type="component" value="Unassembled WGS sequence"/>
</dbReference>
<feature type="transmembrane region" description="Helical" evidence="1">
    <location>
        <begin position="31"/>
        <end position="50"/>
    </location>
</feature>
<dbReference type="EMBL" id="QRWX01000005">
    <property type="protein sequence ID" value="RGT53699.1"/>
    <property type="molecule type" value="Genomic_DNA"/>
</dbReference>
<evidence type="ECO:0000256" key="1">
    <source>
        <dbReference type="SAM" id="Phobius"/>
    </source>
</evidence>
<dbReference type="AlphaFoldDB" id="A0A412PAQ4"/>